<accession>A0AAD9MAS4</accession>
<organism evidence="2 3">
    <name type="scientific">Phyllachora maydis</name>
    <dbReference type="NCBI Taxonomy" id="1825666"/>
    <lineage>
        <taxon>Eukaryota</taxon>
        <taxon>Fungi</taxon>
        <taxon>Dikarya</taxon>
        <taxon>Ascomycota</taxon>
        <taxon>Pezizomycotina</taxon>
        <taxon>Sordariomycetes</taxon>
        <taxon>Sordariomycetidae</taxon>
        <taxon>Phyllachorales</taxon>
        <taxon>Phyllachoraceae</taxon>
        <taxon>Phyllachora</taxon>
    </lineage>
</organism>
<dbReference type="EMBL" id="JAQQPM010000001">
    <property type="protein sequence ID" value="KAK2066241.1"/>
    <property type="molecule type" value="Genomic_DNA"/>
</dbReference>
<sequence>MSSILQERFTSVSDLGNNPLDCPPPLKCSQLEFCSSDRCGKVQTSSLCPLFAPSPENGWGSFRQQENPLSGGGRSERPRDMTPCFYMKADV</sequence>
<gene>
    <name evidence="2" type="ORF">P8C59_000076</name>
</gene>
<keyword evidence="3" id="KW-1185">Reference proteome</keyword>
<name>A0AAD9MAS4_9PEZI</name>
<dbReference type="AlphaFoldDB" id="A0AAD9MAS4"/>
<comment type="caution">
    <text evidence="2">The sequence shown here is derived from an EMBL/GenBank/DDBJ whole genome shotgun (WGS) entry which is preliminary data.</text>
</comment>
<evidence type="ECO:0000313" key="2">
    <source>
        <dbReference type="EMBL" id="KAK2066241.1"/>
    </source>
</evidence>
<proteinExistence type="predicted"/>
<reference evidence="2" key="1">
    <citation type="journal article" date="2023" name="Mol. Plant Microbe Interact.">
        <title>Elucidating the Obligate Nature and Biological Capacity of an Invasive Fungal Corn Pathogen.</title>
        <authorList>
            <person name="MacCready J.S."/>
            <person name="Roggenkamp E.M."/>
            <person name="Gdanetz K."/>
            <person name="Chilvers M.I."/>
        </authorList>
    </citation>
    <scope>NUCLEOTIDE SEQUENCE</scope>
    <source>
        <strain evidence="2">PM02</strain>
    </source>
</reference>
<evidence type="ECO:0000256" key="1">
    <source>
        <dbReference type="SAM" id="MobiDB-lite"/>
    </source>
</evidence>
<protein>
    <submittedName>
        <fullName evidence="2">Uncharacterized protein</fullName>
    </submittedName>
</protein>
<evidence type="ECO:0000313" key="3">
    <source>
        <dbReference type="Proteomes" id="UP001217918"/>
    </source>
</evidence>
<feature type="region of interest" description="Disordered" evidence="1">
    <location>
        <begin position="59"/>
        <end position="82"/>
    </location>
</feature>
<dbReference type="Proteomes" id="UP001217918">
    <property type="component" value="Unassembled WGS sequence"/>
</dbReference>